<keyword evidence="8" id="KW-1185">Reference proteome</keyword>
<dbReference type="Pfam" id="PF01266">
    <property type="entry name" value="DAO"/>
    <property type="match status" value="1"/>
</dbReference>
<keyword evidence="3" id="KW-0274">FAD</keyword>
<feature type="domain" description="FAD dependent oxidoreductase" evidence="6">
    <location>
        <begin position="10"/>
        <end position="397"/>
    </location>
</feature>
<evidence type="ECO:0000313" key="7">
    <source>
        <dbReference type="EMBL" id="BDX03217.1"/>
    </source>
</evidence>
<dbReference type="PANTHER" id="PTHR43104">
    <property type="entry name" value="L-2-HYDROXYGLUTARATE DEHYDROGENASE, MITOCHONDRIAL"/>
    <property type="match status" value="1"/>
</dbReference>
<dbReference type="EMBL" id="AP027271">
    <property type="protein sequence ID" value="BDX03217.1"/>
    <property type="molecule type" value="Genomic_DNA"/>
</dbReference>
<gene>
    <name evidence="7" type="ORF">MACH16_19650</name>
</gene>
<dbReference type="PANTHER" id="PTHR43104:SF2">
    <property type="entry name" value="L-2-HYDROXYGLUTARATE DEHYDROGENASE, MITOCHONDRIAL"/>
    <property type="match status" value="1"/>
</dbReference>
<dbReference type="Gene3D" id="3.30.9.10">
    <property type="entry name" value="D-Amino Acid Oxidase, subunit A, domain 2"/>
    <property type="match status" value="1"/>
</dbReference>
<dbReference type="NCBIfam" id="NF008726">
    <property type="entry name" value="PRK11728.1"/>
    <property type="match status" value="1"/>
</dbReference>
<evidence type="ECO:0000256" key="1">
    <source>
        <dbReference type="ARBA" id="ARBA00001974"/>
    </source>
</evidence>
<dbReference type="InterPro" id="IPR006076">
    <property type="entry name" value="FAD-dep_OxRdtase"/>
</dbReference>
<sequence>MANEQTTHFDITVIGAGIVGLSTAWQLLQRYPTYRILLVEKEAEVGTHQTGHNSGVIHAGVYYAPGSLKADFCQRGAQATKAFCLQHNIDFDECGKLLVATNDIEHTRMEVLFQRCQENNLEVYKLDQGQLKEREPNVKGVAALFVPSTGIVNYRRICEKLAELFISKGGELRLSTEVVALDESNERVGITLNNDVVSTSYLVSCGGLMADRLTKMLNIQTDFQIIPFRGEYYRLPSKHNKIVNHLIYPIPDPDLPFLGVHLTRMIDGSVTVGPNAVQGWKREGYGRININFRDIFDMVRFPGFWKLLRNHWKTGLTETKNSWYKPGYLAQVRKYCDLVTLDDLQPYPAGIRAQAVMNDGSLVHDFLFAQSARTLHVCNAPSPAATSAFPIGEYIVDKLDEQITSI</sequence>
<keyword evidence="2" id="KW-0285">Flavoprotein</keyword>
<dbReference type="InterPro" id="IPR036188">
    <property type="entry name" value="FAD/NAD-bd_sf"/>
</dbReference>
<keyword evidence="4" id="KW-0560">Oxidoreductase</keyword>
<dbReference type="RefSeq" id="WP_338267558.1">
    <property type="nucleotide sequence ID" value="NZ_AP027271.1"/>
</dbReference>
<evidence type="ECO:0000256" key="3">
    <source>
        <dbReference type="ARBA" id="ARBA00022827"/>
    </source>
</evidence>
<evidence type="ECO:0000256" key="5">
    <source>
        <dbReference type="ARBA" id="ARBA00037941"/>
    </source>
</evidence>
<comment type="cofactor">
    <cofactor evidence="1">
        <name>FAD</name>
        <dbReference type="ChEBI" id="CHEBI:57692"/>
    </cofactor>
</comment>
<dbReference type="SUPFAM" id="SSF51905">
    <property type="entry name" value="FAD/NAD(P)-binding domain"/>
    <property type="match status" value="1"/>
</dbReference>
<evidence type="ECO:0000313" key="8">
    <source>
        <dbReference type="Proteomes" id="UP001307608"/>
    </source>
</evidence>
<comment type="similarity">
    <text evidence="5">Belongs to the L2HGDH family.</text>
</comment>
<accession>A0ABM8FDR9</accession>
<evidence type="ECO:0000259" key="6">
    <source>
        <dbReference type="Pfam" id="PF01266"/>
    </source>
</evidence>
<name>A0ABM8FDR9_9GAMM</name>
<evidence type="ECO:0000256" key="4">
    <source>
        <dbReference type="ARBA" id="ARBA00023002"/>
    </source>
</evidence>
<organism evidence="7 8">
    <name type="scientific">Marinomonas pontica</name>
    <dbReference type="NCBI Taxonomy" id="264739"/>
    <lineage>
        <taxon>Bacteria</taxon>
        <taxon>Pseudomonadati</taxon>
        <taxon>Pseudomonadota</taxon>
        <taxon>Gammaproteobacteria</taxon>
        <taxon>Oceanospirillales</taxon>
        <taxon>Oceanospirillaceae</taxon>
        <taxon>Marinomonas</taxon>
    </lineage>
</organism>
<reference evidence="7 8" key="1">
    <citation type="submission" date="2023-01" db="EMBL/GenBank/DDBJ databases">
        <title>Complete genome sequence of Marinomonas pontica strain 200518_36.</title>
        <authorList>
            <person name="Ueki S."/>
            <person name="Gajardo G."/>
            <person name="Maruyama F."/>
        </authorList>
    </citation>
    <scope>NUCLEOTIDE SEQUENCE [LARGE SCALE GENOMIC DNA]</scope>
    <source>
        <strain evidence="7 8">200518_36</strain>
    </source>
</reference>
<evidence type="ECO:0000256" key="2">
    <source>
        <dbReference type="ARBA" id="ARBA00022630"/>
    </source>
</evidence>
<dbReference type="Gene3D" id="3.50.50.60">
    <property type="entry name" value="FAD/NAD(P)-binding domain"/>
    <property type="match status" value="1"/>
</dbReference>
<dbReference type="Proteomes" id="UP001307608">
    <property type="component" value="Chromosome"/>
</dbReference>
<protein>
    <submittedName>
        <fullName evidence="7">Hydroxyglutarate oxidase</fullName>
    </submittedName>
</protein>
<proteinExistence type="inferred from homology"/>